<dbReference type="SUPFAM" id="SSF48208">
    <property type="entry name" value="Six-hairpin glycosidases"/>
    <property type="match status" value="1"/>
</dbReference>
<dbReference type="Proteomes" id="UP000606600">
    <property type="component" value="Unassembled WGS sequence"/>
</dbReference>
<dbReference type="Pfam" id="PF22124">
    <property type="entry name" value="Glyco_hydro_95_cat"/>
    <property type="match status" value="1"/>
</dbReference>
<reference evidence="2 3" key="1">
    <citation type="submission" date="2020-09" db="EMBL/GenBank/DDBJ databases">
        <title>Novel species of Mucilaginibacter isolated from a glacier on the Tibetan Plateau.</title>
        <authorList>
            <person name="Liu Q."/>
            <person name="Xin Y.-H."/>
        </authorList>
    </citation>
    <scope>NUCLEOTIDE SEQUENCE [LARGE SCALE GENOMIC DNA]</scope>
    <source>
        <strain evidence="2 3">ZT4R22</strain>
    </source>
</reference>
<comment type="caution">
    <text evidence="2">The sequence shown here is derived from an EMBL/GenBank/DDBJ whole genome shotgun (WGS) entry which is preliminary data.</text>
</comment>
<proteinExistence type="predicted"/>
<dbReference type="InterPro" id="IPR054363">
    <property type="entry name" value="GH95_cat"/>
</dbReference>
<dbReference type="PANTHER" id="PTHR31084:SF19">
    <property type="entry name" value="GLYCOSYL HYDROLASE FAMILY 95 N-TERMINAL DOMAIN-CONTAINING PROTEIN"/>
    <property type="match status" value="1"/>
</dbReference>
<gene>
    <name evidence="2" type="ORF">IDJ77_15515</name>
</gene>
<sequence length="827" mass="92684">MPKYFSCILALCLGLSNVIPGYGQPISGMAIAKKHAIISNKPAPGFFEGALLGNGGMGVNVTTRPDAIVLYFGHNNVWDIRLAENHKEEIGTFAQVFDKVKNIPATYNNLSDDAWYNQYSNMAGENYRQPYPRPFPCGSVLLGLDRRKVQVLGHVLDISNGLCTVKLLTANKQHLSLLIFTDMAADRLLMQLVDDKGKPAIGVFDRIKVMPDPSTPSNIPQPQTQEDLTAGMLSFRQILPFEEPAIRKADADHLKDKAFRLTVKVNGALSKTSRINWNGVTENMATLEAALPAAPFYASISLQEGLATAVSKDLPAISKPGAATFSSVLANNHAIWKAYWAKSAVSLDDTFLEQTWYRNLYFFNCAAKEGVTCPGLFANWSYNNIGTAWHGDYHMNYNTQQPFWVTFSSNHLEKNLPYVSLIQKLMPVSRKWAQEYYNLPGAYFPHSAYPVEMSMNPYPLPDWGWEISETPWAVQGLWWHYLYSGDKEFLRKQAYEPMKAAVQFLTAYMKRPDDHGGERWQDDKYHIFPTVPPELYGLRPGFKFNSDCNVDLTLTKFIFKAFEQSTEVLGTRTEEQQLLADITDILKYFPDYPTALTASGDRVLVAVPGENANTVYNVPIPLFAAFPGEDYGLHSDEATQRLLKNTYQNQQNEGGNDLVFINLQAARIGMLNLDDFKRQINYCLLPNGTATDMVMQTKGRYNDQTDYAYMAGMGIWFENFALPAVINECLMQSYNGTIRLFPNWPKNKDARFKNLRAAGAFLISAVQIKGKVNTIDILSEKGQTLRLISPWTKGAVITITGGKKKVASGEIVIQTLPGQRIRLSPLN</sequence>
<dbReference type="InterPro" id="IPR008928">
    <property type="entry name" value="6-hairpin_glycosidase_sf"/>
</dbReference>
<dbReference type="Gene3D" id="1.50.10.10">
    <property type="match status" value="1"/>
</dbReference>
<organism evidence="2 3">
    <name type="scientific">Mucilaginibacter pankratovii</name>
    <dbReference type="NCBI Taxonomy" id="2772110"/>
    <lineage>
        <taxon>Bacteria</taxon>
        <taxon>Pseudomonadati</taxon>
        <taxon>Bacteroidota</taxon>
        <taxon>Sphingobacteriia</taxon>
        <taxon>Sphingobacteriales</taxon>
        <taxon>Sphingobacteriaceae</taxon>
        <taxon>Mucilaginibacter</taxon>
    </lineage>
</organism>
<feature type="domain" description="Glycosyl hydrolase family 95 catalytic" evidence="1">
    <location>
        <begin position="349"/>
        <end position="586"/>
    </location>
</feature>
<evidence type="ECO:0000313" key="2">
    <source>
        <dbReference type="EMBL" id="MBD1365223.1"/>
    </source>
</evidence>
<dbReference type="InterPro" id="IPR013780">
    <property type="entry name" value="Glyco_hydro_b"/>
</dbReference>
<dbReference type="PANTHER" id="PTHR31084">
    <property type="entry name" value="ALPHA-L-FUCOSIDASE 2"/>
    <property type="match status" value="1"/>
</dbReference>
<evidence type="ECO:0000259" key="1">
    <source>
        <dbReference type="Pfam" id="PF22124"/>
    </source>
</evidence>
<protein>
    <recommendedName>
        <fullName evidence="1">Glycosyl hydrolase family 95 catalytic domain-containing protein</fullName>
    </recommendedName>
</protein>
<dbReference type="RefSeq" id="WP_191189879.1">
    <property type="nucleotide sequence ID" value="NZ_JACWMY010000007.1"/>
</dbReference>
<dbReference type="EMBL" id="JACWMY010000007">
    <property type="protein sequence ID" value="MBD1365223.1"/>
    <property type="molecule type" value="Genomic_DNA"/>
</dbReference>
<accession>A0ABR7WSR0</accession>
<evidence type="ECO:0000313" key="3">
    <source>
        <dbReference type="Proteomes" id="UP000606600"/>
    </source>
</evidence>
<dbReference type="Gene3D" id="2.60.40.1180">
    <property type="entry name" value="Golgi alpha-mannosidase II"/>
    <property type="match status" value="1"/>
</dbReference>
<name>A0ABR7WSR0_9SPHI</name>
<dbReference type="InterPro" id="IPR012341">
    <property type="entry name" value="6hp_glycosidase-like_sf"/>
</dbReference>
<keyword evidence="3" id="KW-1185">Reference proteome</keyword>